<evidence type="ECO:0000313" key="4">
    <source>
        <dbReference type="Proteomes" id="UP000265724"/>
    </source>
</evidence>
<proteinExistence type="predicted"/>
<name>A0A398DLZ2_9BACT</name>
<protein>
    <submittedName>
        <fullName evidence="2">Uncharacterized protein</fullName>
    </submittedName>
</protein>
<reference evidence="4 5" key="1">
    <citation type="submission" date="2018-09" db="EMBL/GenBank/DDBJ databases">
        <title>Discovery and Ecogenomic Context for Candidatus Cryosericales, a Global Caldiserica Order Active in Thawing Permafrost.</title>
        <authorList>
            <person name="Martinez M.A."/>
            <person name="Woodcroft B.J."/>
            <person name="Ignacio Espinoza J.C."/>
            <person name="Zayed A."/>
            <person name="Singleton C.M."/>
            <person name="Boyd J."/>
            <person name="Li Y.-F."/>
            <person name="Purvine S."/>
            <person name="Maughan H."/>
            <person name="Hodgkins S.B."/>
            <person name="Anderson D."/>
            <person name="Sederholm M."/>
            <person name="Temperton B."/>
            <person name="Saleska S.R."/>
            <person name="Tyson G.W."/>
            <person name="Rich V.I."/>
        </authorList>
    </citation>
    <scope>NUCLEOTIDE SEQUENCE [LARGE SCALE GENOMIC DNA]</scope>
    <source>
        <strain evidence="3 4">SMC2</strain>
        <strain evidence="2 5">SMC3</strain>
    </source>
</reference>
<dbReference type="Proteomes" id="UP000266042">
    <property type="component" value="Unassembled WGS sequence"/>
</dbReference>
<keyword evidence="1" id="KW-1133">Transmembrane helix</keyword>
<evidence type="ECO:0000313" key="2">
    <source>
        <dbReference type="EMBL" id="RIE12224.1"/>
    </source>
</evidence>
<sequence length="355" mass="37951">MNTNRLLRFIAVGVVLLLCISVGAYFWFRPYKSVTYSAQSVPVGDDMATQIKKGTTICTTANVPAFVLNGTGAFTADFSATVKVLDVLDTRTIRVMTLSPAMFEPQSGNAGYLYLCTPLSEKARKLSDGTVVYGGNGYPQIITGQSYDVVGVLQHPWRDDPRAYIPTALQFKQNLVDSIDMQVVNDAARSFAEQAVAAGDHHMTAEPIITVDSKYVQAGKVEALIMIVTMDALNSGPVDAQPLIAGELQYLHDHGAAISAAARKAVEDDIAYWRGTIKSAMTDSSGTSYMIKIVANVDATGNINAGSLQVYIDNAPVGSNFIPAAQFLEDMRSGWVTVTQAYASAESIAAAAKAP</sequence>
<evidence type="ECO:0000313" key="5">
    <source>
        <dbReference type="Proteomes" id="UP000266042"/>
    </source>
</evidence>
<keyword evidence="1" id="KW-0472">Membrane</keyword>
<evidence type="ECO:0000256" key="1">
    <source>
        <dbReference type="SAM" id="Phobius"/>
    </source>
</evidence>
<accession>A0A398DLZ2</accession>
<dbReference type="Proteomes" id="UP000265724">
    <property type="component" value="Unassembled WGS sequence"/>
</dbReference>
<dbReference type="RefSeq" id="WP_119087198.1">
    <property type="nucleotide sequence ID" value="NZ_QXIV01000020.1"/>
</dbReference>
<dbReference type="EMBL" id="QXIW01000031">
    <property type="protein sequence ID" value="RIE12224.1"/>
    <property type="molecule type" value="Genomic_DNA"/>
</dbReference>
<gene>
    <name evidence="3" type="ORF">SMC2_07075</name>
    <name evidence="2" type="ORF">SMC3_07465</name>
</gene>
<evidence type="ECO:0000313" key="3">
    <source>
        <dbReference type="EMBL" id="RIE12358.1"/>
    </source>
</evidence>
<keyword evidence="4" id="KW-1185">Reference proteome</keyword>
<dbReference type="AlphaFoldDB" id="A0A398DLZ2"/>
<comment type="caution">
    <text evidence="2">The sequence shown here is derived from an EMBL/GenBank/DDBJ whole genome shotgun (WGS) entry which is preliminary data.</text>
</comment>
<organism evidence="2 5">
    <name type="scientific">Candidatus Cryosericum hinesii</name>
    <dbReference type="NCBI Taxonomy" id="2290915"/>
    <lineage>
        <taxon>Bacteria</taxon>
        <taxon>Pseudomonadati</taxon>
        <taxon>Caldisericota/Cryosericota group</taxon>
        <taxon>Candidatus Cryosericota</taxon>
        <taxon>Candidatus Cryosericia</taxon>
        <taxon>Candidatus Cryosericales</taxon>
        <taxon>Candidatus Cryosericaceae</taxon>
        <taxon>Candidatus Cryosericum</taxon>
    </lineage>
</organism>
<dbReference type="EMBL" id="QXIX01000055">
    <property type="protein sequence ID" value="RIE12358.1"/>
    <property type="molecule type" value="Genomic_DNA"/>
</dbReference>
<keyword evidence="1" id="KW-0812">Transmembrane</keyword>
<feature type="transmembrane region" description="Helical" evidence="1">
    <location>
        <begin position="6"/>
        <end position="28"/>
    </location>
</feature>